<evidence type="ECO:0000313" key="2">
    <source>
        <dbReference type="EMBL" id="MDS0283088.1"/>
    </source>
</evidence>
<evidence type="ECO:0000313" key="3">
    <source>
        <dbReference type="Proteomes" id="UP001268864"/>
    </source>
</evidence>
<dbReference type="EMBL" id="JAMQOS010000004">
    <property type="protein sequence ID" value="MDS0283088.1"/>
    <property type="molecule type" value="Genomic_DNA"/>
</dbReference>
<reference evidence="2 3" key="1">
    <citation type="submission" date="2022-06" db="EMBL/GenBank/DDBJ databases">
        <title>Halomicroarcula sp. a new haloarchaeum isolate from saline soil.</title>
        <authorList>
            <person name="Strakova D."/>
            <person name="Galisteo C."/>
            <person name="Sanchez-Porro C."/>
            <person name="Ventosa A."/>
        </authorList>
    </citation>
    <scope>NUCLEOTIDE SEQUENCE [LARGE SCALE GENOMIC DNA]</scope>
    <source>
        <strain evidence="2 3">S3CR25-11</strain>
    </source>
</reference>
<dbReference type="PROSITE" id="PS51318">
    <property type="entry name" value="TAT"/>
    <property type="match status" value="1"/>
</dbReference>
<comment type="caution">
    <text evidence="2">The sequence shown here is derived from an EMBL/GenBank/DDBJ whole genome shotgun (WGS) entry which is preliminary data.</text>
</comment>
<dbReference type="Proteomes" id="UP001268864">
    <property type="component" value="Unassembled WGS sequence"/>
</dbReference>
<proteinExistence type="predicted"/>
<sequence length="259" mass="27320">MMPTRRRVLRSIGAGTAVLTLGSGVAAAEDHDDGDGDARVRVAHASPDAPNVDVFVDDAKVLADVPYTAVSGYLELPAGTYQVTVAAASDAEEADEADTVVYQEDVTFEDEAYTVAAIGELDPDVSDEAFRVAVYEDSLDRLDEDTGRVRVVHASPDAPAVDVRVVDDGSTVLTLADGIEFGEASENVEAAAGTYSVAVFPAGADEDLDEAVFGPVDAEVRDGEVLTVFAMGFVTEDAEPEFELVTAYEDAERDDDCDD</sequence>
<dbReference type="RefSeq" id="WP_310900924.1">
    <property type="nucleotide sequence ID" value="NZ_JAMQOS010000004.1"/>
</dbReference>
<name>A0ABU2FQP8_9EURY</name>
<gene>
    <name evidence="2" type="ORF">NDI86_13225</name>
</gene>
<organism evidence="2 3">
    <name type="scientific">Haloarcula onubensis</name>
    <dbReference type="NCBI Taxonomy" id="2950539"/>
    <lineage>
        <taxon>Archaea</taxon>
        <taxon>Methanobacteriati</taxon>
        <taxon>Methanobacteriota</taxon>
        <taxon>Stenosarchaea group</taxon>
        <taxon>Halobacteria</taxon>
        <taxon>Halobacteriales</taxon>
        <taxon>Haloarculaceae</taxon>
        <taxon>Haloarcula</taxon>
    </lineage>
</organism>
<dbReference type="InterPro" id="IPR006311">
    <property type="entry name" value="TAT_signal"/>
</dbReference>
<dbReference type="Pfam" id="PF14344">
    <property type="entry name" value="DUF4397"/>
    <property type="match status" value="1"/>
</dbReference>
<protein>
    <submittedName>
        <fullName evidence="2">DUF4397 domain-containing protein</fullName>
    </submittedName>
</protein>
<keyword evidence="3" id="KW-1185">Reference proteome</keyword>
<dbReference type="InterPro" id="IPR025510">
    <property type="entry name" value="DUF4397"/>
</dbReference>
<evidence type="ECO:0000259" key="1">
    <source>
        <dbReference type="Pfam" id="PF14344"/>
    </source>
</evidence>
<feature type="domain" description="DUF4397" evidence="1">
    <location>
        <begin position="38"/>
        <end position="164"/>
    </location>
</feature>
<accession>A0ABU2FQP8</accession>